<keyword evidence="6" id="KW-1185">Reference proteome</keyword>
<evidence type="ECO:0000259" key="3">
    <source>
        <dbReference type="Pfam" id="PF09323"/>
    </source>
</evidence>
<dbReference type="Pfam" id="PF09323">
    <property type="entry name" value="DUF1980"/>
    <property type="match status" value="1"/>
</dbReference>
<protein>
    <submittedName>
        <fullName evidence="5">TIGR03943 family putative permease subunit</fullName>
    </submittedName>
</protein>
<feature type="transmembrane region" description="Helical" evidence="2">
    <location>
        <begin position="33"/>
        <end position="54"/>
    </location>
</feature>
<feature type="domain" description="DUF1980" evidence="3">
    <location>
        <begin position="5"/>
        <end position="97"/>
    </location>
</feature>
<gene>
    <name evidence="5" type="ORF">ACFQNG_02110</name>
</gene>
<keyword evidence="2" id="KW-0812">Transmembrane</keyword>
<evidence type="ECO:0000313" key="6">
    <source>
        <dbReference type="Proteomes" id="UP001596500"/>
    </source>
</evidence>
<evidence type="ECO:0000313" key="5">
    <source>
        <dbReference type="EMBL" id="MFC7439958.1"/>
    </source>
</evidence>
<keyword evidence="2" id="KW-1133">Transmembrane helix</keyword>
<organism evidence="5 6">
    <name type="scientific">Laceyella putida</name>
    <dbReference type="NCBI Taxonomy" id="110101"/>
    <lineage>
        <taxon>Bacteria</taxon>
        <taxon>Bacillati</taxon>
        <taxon>Bacillota</taxon>
        <taxon>Bacilli</taxon>
        <taxon>Bacillales</taxon>
        <taxon>Thermoactinomycetaceae</taxon>
        <taxon>Laceyella</taxon>
    </lineage>
</organism>
<dbReference type="InterPro" id="IPR048493">
    <property type="entry name" value="DUF1980_N"/>
</dbReference>
<feature type="region of interest" description="Disordered" evidence="1">
    <location>
        <begin position="111"/>
        <end position="130"/>
    </location>
</feature>
<proteinExistence type="predicted"/>
<evidence type="ECO:0000256" key="2">
    <source>
        <dbReference type="SAM" id="Phobius"/>
    </source>
</evidence>
<dbReference type="Proteomes" id="UP001596500">
    <property type="component" value="Unassembled WGS sequence"/>
</dbReference>
<accession>A0ABW2RG70</accession>
<reference evidence="6" key="1">
    <citation type="journal article" date="2019" name="Int. J. Syst. Evol. Microbiol.">
        <title>The Global Catalogue of Microorganisms (GCM) 10K type strain sequencing project: providing services to taxonomists for standard genome sequencing and annotation.</title>
        <authorList>
            <consortium name="The Broad Institute Genomics Platform"/>
            <consortium name="The Broad Institute Genome Sequencing Center for Infectious Disease"/>
            <person name="Wu L."/>
            <person name="Ma J."/>
        </authorList>
    </citation>
    <scope>NUCLEOTIDE SEQUENCE [LARGE SCALE GENOMIC DNA]</scope>
    <source>
        <strain evidence="6">CGMCC 1.12942</strain>
    </source>
</reference>
<dbReference type="RefSeq" id="WP_379863162.1">
    <property type="nucleotide sequence ID" value="NZ_JBHTBW010000006.1"/>
</dbReference>
<dbReference type="EMBL" id="JBHTBW010000006">
    <property type="protein sequence ID" value="MFC7439958.1"/>
    <property type="molecule type" value="Genomic_DNA"/>
</dbReference>
<feature type="domain" description="DUF1980" evidence="4">
    <location>
        <begin position="136"/>
        <end position="263"/>
    </location>
</feature>
<dbReference type="InterPro" id="IPR052955">
    <property type="entry name" value="UPF0703_membrane_permease"/>
</dbReference>
<feature type="transmembrane region" description="Helical" evidence="2">
    <location>
        <begin position="66"/>
        <end position="82"/>
    </location>
</feature>
<sequence length="266" mass="29931">MKAWLRVGICLGLAILLVQLILTGELPLFVNPRFTWLIIVSVLILVLLGLVQLWNMKGQEMHRIGAWGYFMLFVPIALYLLIPPKALDASIAAKKGVTYLSAKSVNQQQQAKALQPSKSKPDANPTADLTVPEDPYKKFIPQLQQESVIALTQEKYADYYNTLNFYPQEFKGKKIKVKGFIYRDETMKKDQLVVGRFSVTCCTADAIVVGFLTEGKETASLKVNDWVEVTGTLDVGRYDGVDMPVIKLESVEKVTPLKDPYVYFVY</sequence>
<dbReference type="InterPro" id="IPR048447">
    <property type="entry name" value="DUF1980_C"/>
</dbReference>
<keyword evidence="2" id="KW-0472">Membrane</keyword>
<dbReference type="PANTHER" id="PTHR40047">
    <property type="entry name" value="UPF0703 PROTEIN YCGQ"/>
    <property type="match status" value="1"/>
</dbReference>
<dbReference type="NCBIfam" id="TIGR03943">
    <property type="entry name" value="TIGR03943 family putative permease subunit"/>
    <property type="match status" value="1"/>
</dbReference>
<comment type="caution">
    <text evidence="5">The sequence shown here is derived from an EMBL/GenBank/DDBJ whole genome shotgun (WGS) entry which is preliminary data.</text>
</comment>
<evidence type="ECO:0000256" key="1">
    <source>
        <dbReference type="SAM" id="MobiDB-lite"/>
    </source>
</evidence>
<name>A0ABW2RG70_9BACL</name>
<dbReference type="Pfam" id="PF21537">
    <property type="entry name" value="DUF1980_C"/>
    <property type="match status" value="1"/>
</dbReference>
<dbReference type="InterPro" id="IPR015402">
    <property type="entry name" value="DUF1980"/>
</dbReference>
<evidence type="ECO:0000259" key="4">
    <source>
        <dbReference type="Pfam" id="PF21537"/>
    </source>
</evidence>
<dbReference type="PANTHER" id="PTHR40047:SF1">
    <property type="entry name" value="UPF0703 PROTEIN YCGQ"/>
    <property type="match status" value="1"/>
</dbReference>